<keyword evidence="1" id="KW-0863">Zinc-finger</keyword>
<feature type="domain" description="C2H2-type" evidence="2">
    <location>
        <begin position="190"/>
        <end position="217"/>
    </location>
</feature>
<evidence type="ECO:0000259" key="2">
    <source>
        <dbReference type="PROSITE" id="PS50157"/>
    </source>
</evidence>
<organism evidence="3">
    <name type="scientific">Rhipicephalus appendiculatus</name>
    <name type="common">Brown ear tick</name>
    <dbReference type="NCBI Taxonomy" id="34631"/>
    <lineage>
        <taxon>Eukaryota</taxon>
        <taxon>Metazoa</taxon>
        <taxon>Ecdysozoa</taxon>
        <taxon>Arthropoda</taxon>
        <taxon>Chelicerata</taxon>
        <taxon>Arachnida</taxon>
        <taxon>Acari</taxon>
        <taxon>Parasitiformes</taxon>
        <taxon>Ixodida</taxon>
        <taxon>Ixodoidea</taxon>
        <taxon>Ixodidae</taxon>
        <taxon>Rhipicephalinae</taxon>
        <taxon>Rhipicephalus</taxon>
        <taxon>Rhipicephalus</taxon>
    </lineage>
</organism>
<protein>
    <submittedName>
        <fullName evidence="3">KRAB domain-containing zinc finger protein</fullName>
    </submittedName>
</protein>
<dbReference type="GO" id="GO:0008270">
    <property type="term" value="F:zinc ion binding"/>
    <property type="evidence" value="ECO:0007669"/>
    <property type="project" value="UniProtKB-KW"/>
</dbReference>
<keyword evidence="1" id="KW-0862">Zinc</keyword>
<dbReference type="InterPro" id="IPR013087">
    <property type="entry name" value="Znf_C2H2_type"/>
</dbReference>
<dbReference type="AlphaFoldDB" id="A0A131ZC10"/>
<reference evidence="3" key="1">
    <citation type="journal article" date="2016" name="Ticks Tick Borne Dis.">
        <title>De novo assembly and annotation of the salivary gland transcriptome of Rhipicephalus appendiculatus male and female ticks during blood feeding.</title>
        <authorList>
            <person name="de Castro M.H."/>
            <person name="de Klerk D."/>
            <person name="Pienaar R."/>
            <person name="Latif A.A."/>
            <person name="Rees D.J."/>
            <person name="Mans B.J."/>
        </authorList>
    </citation>
    <scope>NUCLEOTIDE SEQUENCE</scope>
    <source>
        <tissue evidence="3">Salivary glands</tissue>
    </source>
</reference>
<keyword evidence="1" id="KW-0479">Metal-binding</keyword>
<sequence length="224" mass="24578">KEVISSLRLCARSIFVTVTTIRVSLMRVMGTPLKSARQTPGVVPSMFVYERNESQEPKVAFSKRPKHENLYQLLSGDATIVQTPRPSHCSQKDYDDLTAEPVHRAALGLACESEQAVETSPESVCELGHSTNKSVQVRLPTSQKASQAHGMKILLTIATQTEPHAVSSGSLPFPSLEQSSSSGSVRGLLQSCQQCSYVTRNKAHMSRHLREHMGKPTLQCHLCP</sequence>
<feature type="non-terminal residue" evidence="3">
    <location>
        <position position="224"/>
    </location>
</feature>
<proteinExistence type="predicted"/>
<name>A0A131ZC10_RHIAP</name>
<feature type="non-terminal residue" evidence="3">
    <location>
        <position position="1"/>
    </location>
</feature>
<evidence type="ECO:0000313" key="3">
    <source>
        <dbReference type="EMBL" id="JAP88345.1"/>
    </source>
</evidence>
<accession>A0A131ZC10</accession>
<dbReference type="PROSITE" id="PS50157">
    <property type="entry name" value="ZINC_FINGER_C2H2_2"/>
    <property type="match status" value="1"/>
</dbReference>
<dbReference type="EMBL" id="GEDV01000212">
    <property type="protein sequence ID" value="JAP88345.1"/>
    <property type="molecule type" value="Transcribed_RNA"/>
</dbReference>
<evidence type="ECO:0000256" key="1">
    <source>
        <dbReference type="PROSITE-ProRule" id="PRU00042"/>
    </source>
</evidence>